<dbReference type="Gene3D" id="1.10.540.10">
    <property type="entry name" value="Acyl-CoA dehydrogenase/oxidase, N-terminal domain"/>
    <property type="match status" value="1"/>
</dbReference>
<dbReference type="InterPro" id="IPR036250">
    <property type="entry name" value="AcylCo_DH-like_C"/>
</dbReference>
<dbReference type="InterPro" id="IPR006091">
    <property type="entry name" value="Acyl-CoA_Oxase/DH_mid-dom"/>
</dbReference>
<protein>
    <submittedName>
        <fullName evidence="9">Acyl-CoA dehydrogenase</fullName>
    </submittedName>
</protein>
<evidence type="ECO:0000256" key="1">
    <source>
        <dbReference type="ARBA" id="ARBA00001974"/>
    </source>
</evidence>
<comment type="cofactor">
    <cofactor evidence="1">
        <name>FAD</name>
        <dbReference type="ChEBI" id="CHEBI:57692"/>
    </cofactor>
</comment>
<dbReference type="Pfam" id="PF00441">
    <property type="entry name" value="Acyl-CoA_dh_1"/>
    <property type="match status" value="1"/>
</dbReference>
<evidence type="ECO:0000256" key="3">
    <source>
        <dbReference type="ARBA" id="ARBA00022630"/>
    </source>
</evidence>
<keyword evidence="4" id="KW-0274">FAD</keyword>
<feature type="domain" description="Acyl-CoA oxidase/dehydrogenase middle" evidence="7">
    <location>
        <begin position="128"/>
        <end position="222"/>
    </location>
</feature>
<dbReference type="Pfam" id="PF02771">
    <property type="entry name" value="Acyl-CoA_dh_N"/>
    <property type="match status" value="1"/>
</dbReference>
<comment type="similarity">
    <text evidence="2">Belongs to the acyl-CoA dehydrogenase family.</text>
</comment>
<dbReference type="PANTHER" id="PTHR43292">
    <property type="entry name" value="ACYL-COA DEHYDROGENASE"/>
    <property type="match status" value="1"/>
</dbReference>
<keyword evidence="5" id="KW-0560">Oxidoreductase</keyword>
<dbReference type="RefSeq" id="WP_143948946.1">
    <property type="nucleotide sequence ID" value="NZ_BAABMB010000006.1"/>
</dbReference>
<evidence type="ECO:0000313" key="10">
    <source>
        <dbReference type="Proteomes" id="UP000318405"/>
    </source>
</evidence>
<dbReference type="Gene3D" id="2.40.110.10">
    <property type="entry name" value="Butyryl-CoA Dehydrogenase, subunit A, domain 2"/>
    <property type="match status" value="1"/>
</dbReference>
<dbReference type="InterPro" id="IPR009100">
    <property type="entry name" value="AcylCoA_DH/oxidase_NM_dom_sf"/>
</dbReference>
<keyword evidence="10" id="KW-1185">Reference proteome</keyword>
<dbReference type="InterPro" id="IPR046373">
    <property type="entry name" value="Acyl-CoA_Oxase/DH_mid-dom_sf"/>
</dbReference>
<accession>A0A556AKK3</accession>
<name>A0A556AKK3_9BURK</name>
<reference evidence="9 10" key="1">
    <citation type="submission" date="2019-07" db="EMBL/GenBank/DDBJ databases">
        <title>Qingshengfaniella alkalisoli gen. nov., sp. nov., isolated from saline soil.</title>
        <authorList>
            <person name="Xu L."/>
            <person name="Huang X.-X."/>
            <person name="Sun J.-Q."/>
        </authorList>
    </citation>
    <scope>NUCLEOTIDE SEQUENCE [LARGE SCALE GENOMIC DNA]</scope>
    <source>
        <strain evidence="9 10">DSM 27279</strain>
    </source>
</reference>
<keyword evidence="3" id="KW-0285">Flavoprotein</keyword>
<sequence length="389" mass="43110">MNPMLQHSPAAEQDDEAFRSSWRAWIAAHYDSKLRNPLEKLTGEEARKWLRAQYRDGWRAPGLAAAYGGMGLSLKRQLIYQEELDRFGVARPLDHGVRMLAPILLRYGTEAQKNYFIPRILSCEDVWCQGYSEPNAGSDLANLRTAAVADGDSFIVNGQKIWTTLATDANMMYMLVRTDGSGRKQEGITFLLVSLDTPGIRVRPIRTLAGEEHLCEVFFDDVRVPRENVVGAVGDGWKVGKVLLGFERYSHGAPELIGFALSVFERTAAALPCEVQASFRELAARFRCDVRDAAALYERLCADALIGTADESEFSLLKLFNAELLQEIAQASTEMVGANGGVLGAHPELGMPEDLQWLYMITRPVTIFGGTSQIQRNLIATRILGLPKA</sequence>
<dbReference type="InterPro" id="IPR009075">
    <property type="entry name" value="AcylCo_DH/oxidase_C"/>
</dbReference>
<evidence type="ECO:0000259" key="6">
    <source>
        <dbReference type="Pfam" id="PF00441"/>
    </source>
</evidence>
<organism evidence="9 10">
    <name type="scientific">Verticiella sediminum</name>
    <dbReference type="NCBI Taxonomy" id="1247510"/>
    <lineage>
        <taxon>Bacteria</taxon>
        <taxon>Pseudomonadati</taxon>
        <taxon>Pseudomonadota</taxon>
        <taxon>Betaproteobacteria</taxon>
        <taxon>Burkholderiales</taxon>
        <taxon>Alcaligenaceae</taxon>
        <taxon>Verticiella</taxon>
    </lineage>
</organism>
<dbReference type="Gene3D" id="1.20.140.10">
    <property type="entry name" value="Butyryl-CoA Dehydrogenase, subunit A, domain 3"/>
    <property type="match status" value="1"/>
</dbReference>
<dbReference type="GO" id="GO:0005886">
    <property type="term" value="C:plasma membrane"/>
    <property type="evidence" value="ECO:0007669"/>
    <property type="project" value="TreeGrafter"/>
</dbReference>
<evidence type="ECO:0000259" key="7">
    <source>
        <dbReference type="Pfam" id="PF02770"/>
    </source>
</evidence>
<dbReference type="InterPro" id="IPR037069">
    <property type="entry name" value="AcylCoA_DH/ox_N_sf"/>
</dbReference>
<evidence type="ECO:0000259" key="8">
    <source>
        <dbReference type="Pfam" id="PF02771"/>
    </source>
</evidence>
<feature type="domain" description="Acyl-CoA dehydrogenase/oxidase N-terminal" evidence="8">
    <location>
        <begin position="13"/>
        <end position="123"/>
    </location>
</feature>
<dbReference type="Proteomes" id="UP000318405">
    <property type="component" value="Unassembled WGS sequence"/>
</dbReference>
<dbReference type="FunFam" id="2.40.110.10:FF:000011">
    <property type="entry name" value="Acyl-CoA dehydrogenase FadE34"/>
    <property type="match status" value="1"/>
</dbReference>
<feature type="domain" description="Acyl-CoA dehydrogenase/oxidase C-terminal" evidence="6">
    <location>
        <begin position="234"/>
        <end position="384"/>
    </location>
</feature>
<dbReference type="SUPFAM" id="SSF56645">
    <property type="entry name" value="Acyl-CoA dehydrogenase NM domain-like"/>
    <property type="match status" value="1"/>
</dbReference>
<dbReference type="EMBL" id="VLTJ01000028">
    <property type="protein sequence ID" value="TSH93427.1"/>
    <property type="molecule type" value="Genomic_DNA"/>
</dbReference>
<evidence type="ECO:0000313" key="9">
    <source>
        <dbReference type="EMBL" id="TSH93427.1"/>
    </source>
</evidence>
<gene>
    <name evidence="9" type="ORF">FOZ76_14315</name>
</gene>
<dbReference type="AlphaFoldDB" id="A0A556AKK3"/>
<dbReference type="PANTHER" id="PTHR43292:SF3">
    <property type="entry name" value="ACYL-COA DEHYDROGENASE FADE29"/>
    <property type="match status" value="1"/>
</dbReference>
<dbReference type="SUPFAM" id="SSF47203">
    <property type="entry name" value="Acyl-CoA dehydrogenase C-terminal domain-like"/>
    <property type="match status" value="1"/>
</dbReference>
<dbReference type="OrthoDB" id="9770681at2"/>
<proteinExistence type="inferred from homology"/>
<evidence type="ECO:0000256" key="5">
    <source>
        <dbReference type="ARBA" id="ARBA00023002"/>
    </source>
</evidence>
<dbReference type="InterPro" id="IPR013786">
    <property type="entry name" value="AcylCoA_DH/ox_N"/>
</dbReference>
<evidence type="ECO:0000256" key="2">
    <source>
        <dbReference type="ARBA" id="ARBA00009347"/>
    </source>
</evidence>
<evidence type="ECO:0000256" key="4">
    <source>
        <dbReference type="ARBA" id="ARBA00022827"/>
    </source>
</evidence>
<dbReference type="InterPro" id="IPR052161">
    <property type="entry name" value="Mycobact_Acyl-CoA_DH"/>
</dbReference>
<dbReference type="GO" id="GO:0050660">
    <property type="term" value="F:flavin adenine dinucleotide binding"/>
    <property type="evidence" value="ECO:0007669"/>
    <property type="project" value="InterPro"/>
</dbReference>
<dbReference type="Pfam" id="PF02770">
    <property type="entry name" value="Acyl-CoA_dh_M"/>
    <property type="match status" value="1"/>
</dbReference>
<comment type="caution">
    <text evidence="9">The sequence shown here is derived from an EMBL/GenBank/DDBJ whole genome shotgun (WGS) entry which is preliminary data.</text>
</comment>
<dbReference type="GO" id="GO:0016627">
    <property type="term" value="F:oxidoreductase activity, acting on the CH-CH group of donors"/>
    <property type="evidence" value="ECO:0007669"/>
    <property type="project" value="InterPro"/>
</dbReference>